<dbReference type="GO" id="GO:0004672">
    <property type="term" value="F:protein kinase activity"/>
    <property type="evidence" value="ECO:0007669"/>
    <property type="project" value="InterPro"/>
</dbReference>
<keyword evidence="2" id="KW-0808">Transferase</keyword>
<dbReference type="PROSITE" id="PS00108">
    <property type="entry name" value="PROTEIN_KINASE_ST"/>
    <property type="match status" value="1"/>
</dbReference>
<dbReference type="STRING" id="1353952.A0A165D5P6"/>
<dbReference type="EMBL" id="KV424077">
    <property type="protein sequence ID" value="KZT52129.1"/>
    <property type="molecule type" value="Genomic_DNA"/>
</dbReference>
<accession>A0A165D5P6</accession>
<dbReference type="Pfam" id="PF07714">
    <property type="entry name" value="PK_Tyr_Ser-Thr"/>
    <property type="match status" value="1"/>
</dbReference>
<evidence type="ECO:0000313" key="3">
    <source>
        <dbReference type="Proteomes" id="UP000076842"/>
    </source>
</evidence>
<feature type="domain" description="Protein kinase" evidence="1">
    <location>
        <begin position="1"/>
        <end position="175"/>
    </location>
</feature>
<dbReference type="InterPro" id="IPR000719">
    <property type="entry name" value="Prot_kinase_dom"/>
</dbReference>
<reference evidence="2 3" key="1">
    <citation type="journal article" date="2016" name="Mol. Biol. Evol.">
        <title>Comparative Genomics of Early-Diverging Mushroom-Forming Fungi Provides Insights into the Origins of Lignocellulose Decay Capabilities.</title>
        <authorList>
            <person name="Nagy L.G."/>
            <person name="Riley R."/>
            <person name="Tritt A."/>
            <person name="Adam C."/>
            <person name="Daum C."/>
            <person name="Floudas D."/>
            <person name="Sun H."/>
            <person name="Yadav J.S."/>
            <person name="Pangilinan J."/>
            <person name="Larsson K.H."/>
            <person name="Matsuura K."/>
            <person name="Barry K."/>
            <person name="Labutti K."/>
            <person name="Kuo R."/>
            <person name="Ohm R.A."/>
            <person name="Bhattacharya S.S."/>
            <person name="Shirouzu T."/>
            <person name="Yoshinaga Y."/>
            <person name="Martin F.M."/>
            <person name="Grigoriev I.V."/>
            <person name="Hibbett D.S."/>
        </authorList>
    </citation>
    <scope>NUCLEOTIDE SEQUENCE [LARGE SCALE GENOMIC DNA]</scope>
    <source>
        <strain evidence="2 3">HHB12733</strain>
    </source>
</reference>
<name>A0A165D5P6_9BASI</name>
<organism evidence="2 3">
    <name type="scientific">Calocera cornea HHB12733</name>
    <dbReference type="NCBI Taxonomy" id="1353952"/>
    <lineage>
        <taxon>Eukaryota</taxon>
        <taxon>Fungi</taxon>
        <taxon>Dikarya</taxon>
        <taxon>Basidiomycota</taxon>
        <taxon>Agaricomycotina</taxon>
        <taxon>Dacrymycetes</taxon>
        <taxon>Dacrymycetales</taxon>
        <taxon>Dacrymycetaceae</taxon>
        <taxon>Calocera</taxon>
    </lineage>
</organism>
<protein>
    <submittedName>
        <fullName evidence="2">Kinase-like protein</fullName>
    </submittedName>
</protein>
<dbReference type="OrthoDB" id="4062651at2759"/>
<dbReference type="InterPro" id="IPR008271">
    <property type="entry name" value="Ser/Thr_kinase_AS"/>
</dbReference>
<dbReference type="Proteomes" id="UP000076842">
    <property type="component" value="Unassembled WGS sequence"/>
</dbReference>
<dbReference type="PROSITE" id="PS50011">
    <property type="entry name" value="PROTEIN_KINASE_DOM"/>
    <property type="match status" value="1"/>
</dbReference>
<dbReference type="InterPro" id="IPR050167">
    <property type="entry name" value="Ser_Thr_protein_kinase"/>
</dbReference>
<proteinExistence type="predicted"/>
<evidence type="ECO:0000313" key="2">
    <source>
        <dbReference type="EMBL" id="KZT52129.1"/>
    </source>
</evidence>
<dbReference type="InterPro" id="IPR001245">
    <property type="entry name" value="Ser-Thr/Tyr_kinase_cat_dom"/>
</dbReference>
<dbReference type="SUPFAM" id="SSF56112">
    <property type="entry name" value="Protein kinase-like (PK-like)"/>
    <property type="match status" value="1"/>
</dbReference>
<keyword evidence="3" id="KW-1185">Reference proteome</keyword>
<dbReference type="InterPro" id="IPR011009">
    <property type="entry name" value="Kinase-like_dom_sf"/>
</dbReference>
<sequence>MLDIARGLQYLHSTTPNPILHGDLKGNNILVRADPVDLMPRAQLCDFGLSGMATEMDSNLTTTSTVFNGDARWLAWERIDPERYGIPRAAAAMTTASDVSEMMRTFWQIMKGKVPYHGRNNFQVQAHIHNQQNPDPPTDSTWENMLLWHAMKQCWSPQREDRYDCGTVMTILEYLLMLQTYGVRILTAYLKWRLTIVREALSPLS</sequence>
<gene>
    <name evidence="2" type="ORF">CALCODRAFT_101393</name>
</gene>
<evidence type="ECO:0000259" key="1">
    <source>
        <dbReference type="PROSITE" id="PS50011"/>
    </source>
</evidence>
<dbReference type="Gene3D" id="1.10.510.10">
    <property type="entry name" value="Transferase(Phosphotransferase) domain 1"/>
    <property type="match status" value="1"/>
</dbReference>
<dbReference type="GO" id="GO:0005524">
    <property type="term" value="F:ATP binding"/>
    <property type="evidence" value="ECO:0007669"/>
    <property type="project" value="InterPro"/>
</dbReference>
<keyword evidence="2" id="KW-0418">Kinase</keyword>
<dbReference type="AlphaFoldDB" id="A0A165D5P6"/>
<dbReference type="InParanoid" id="A0A165D5P6"/>
<dbReference type="PANTHER" id="PTHR23257">
    <property type="entry name" value="SERINE-THREONINE PROTEIN KINASE"/>
    <property type="match status" value="1"/>
</dbReference>